<reference evidence="2" key="1">
    <citation type="journal article" date="2015" name="PLoS Genet.">
        <title>The dynamic genome and transcriptome of the human fungal pathogen Blastomyces and close relative Emmonsia.</title>
        <authorList>
            <person name="Munoz J.F."/>
            <person name="Gauthier G.M."/>
            <person name="Desjardins C.A."/>
            <person name="Gallo J.E."/>
            <person name="Holder J."/>
            <person name="Sullivan T.D."/>
            <person name="Marty A.J."/>
            <person name="Carmen J.C."/>
            <person name="Chen Z."/>
            <person name="Ding L."/>
            <person name="Gujja S."/>
            <person name="Magrini V."/>
            <person name="Misas E."/>
            <person name="Mitreva M."/>
            <person name="Priest M."/>
            <person name="Saif S."/>
            <person name="Whiston E.A."/>
            <person name="Young S."/>
            <person name="Zeng Q."/>
            <person name="Goldman W.E."/>
            <person name="Mardis E.R."/>
            <person name="Taylor J.W."/>
            <person name="McEwen J.G."/>
            <person name="Clay O.K."/>
            <person name="Klein B.S."/>
            <person name="Cuomo C.A."/>
        </authorList>
    </citation>
    <scope>NUCLEOTIDE SEQUENCE [LARGE SCALE GENOMIC DNA]</scope>
    <source>
        <strain evidence="2">UAMH 139</strain>
    </source>
</reference>
<protein>
    <submittedName>
        <fullName evidence="1">Uncharacterized protein</fullName>
    </submittedName>
</protein>
<evidence type="ECO:0000313" key="1">
    <source>
        <dbReference type="EMBL" id="KLJ10261.1"/>
    </source>
</evidence>
<organism evidence="1 2">
    <name type="scientific">Blastomyces silverae</name>
    <dbReference type="NCBI Taxonomy" id="2060906"/>
    <lineage>
        <taxon>Eukaryota</taxon>
        <taxon>Fungi</taxon>
        <taxon>Dikarya</taxon>
        <taxon>Ascomycota</taxon>
        <taxon>Pezizomycotina</taxon>
        <taxon>Eurotiomycetes</taxon>
        <taxon>Eurotiomycetidae</taxon>
        <taxon>Onygenales</taxon>
        <taxon>Ajellomycetaceae</taxon>
        <taxon>Blastomyces</taxon>
    </lineage>
</organism>
<dbReference type="Proteomes" id="UP000053573">
    <property type="component" value="Unassembled WGS sequence"/>
</dbReference>
<accession>A0A0H1BM70</accession>
<dbReference type="AlphaFoldDB" id="A0A0H1BM70"/>
<sequence>MIPIWLSQNELRFRYRISLGSPLIAIRHRLRFEQPSWFQKHSQKLQIDEI</sequence>
<dbReference type="EMBL" id="LDEV01002115">
    <property type="protein sequence ID" value="KLJ10261.1"/>
    <property type="molecule type" value="Genomic_DNA"/>
</dbReference>
<keyword evidence="2" id="KW-1185">Reference proteome</keyword>
<evidence type="ECO:0000313" key="2">
    <source>
        <dbReference type="Proteomes" id="UP000053573"/>
    </source>
</evidence>
<gene>
    <name evidence="1" type="ORF">EMPG_14374</name>
</gene>
<proteinExistence type="predicted"/>
<name>A0A0H1BM70_9EURO</name>
<comment type="caution">
    <text evidence="1">The sequence shown here is derived from an EMBL/GenBank/DDBJ whole genome shotgun (WGS) entry which is preliminary data.</text>
</comment>